<dbReference type="GO" id="GO:0016491">
    <property type="term" value="F:oxidoreductase activity"/>
    <property type="evidence" value="ECO:0007669"/>
    <property type="project" value="UniProtKB-KW"/>
</dbReference>
<feature type="domain" description="Alcohol dehydrogenase-like N-terminal" evidence="6">
    <location>
        <begin position="28"/>
        <end position="143"/>
    </location>
</feature>
<protein>
    <submittedName>
        <fullName evidence="7">Alcohol dehydrogenase catalytic domain-containing protein</fullName>
    </submittedName>
</protein>
<dbReference type="InterPro" id="IPR011032">
    <property type="entry name" value="GroES-like_sf"/>
</dbReference>
<dbReference type="Gene3D" id="3.40.50.720">
    <property type="entry name" value="NAD(P)-binding Rossmann-like Domain"/>
    <property type="match status" value="1"/>
</dbReference>
<dbReference type="InterPro" id="IPR013149">
    <property type="entry name" value="ADH-like_C"/>
</dbReference>
<evidence type="ECO:0000256" key="4">
    <source>
        <dbReference type="RuleBase" id="RU361277"/>
    </source>
</evidence>
<dbReference type="PROSITE" id="PS00059">
    <property type="entry name" value="ADH_ZINC"/>
    <property type="match status" value="1"/>
</dbReference>
<evidence type="ECO:0000259" key="5">
    <source>
        <dbReference type="Pfam" id="PF00107"/>
    </source>
</evidence>
<name>A0A9X4QZB0_9STAP</name>
<dbReference type="InterPro" id="IPR002328">
    <property type="entry name" value="ADH_Zn_CS"/>
</dbReference>
<dbReference type="Proteomes" id="UP001152422">
    <property type="component" value="Unassembled WGS sequence"/>
</dbReference>
<evidence type="ECO:0000256" key="3">
    <source>
        <dbReference type="ARBA" id="ARBA00023002"/>
    </source>
</evidence>
<dbReference type="RefSeq" id="WP_277583370.1">
    <property type="nucleotide sequence ID" value="NZ_JAMBPY010000005.1"/>
</dbReference>
<evidence type="ECO:0000256" key="2">
    <source>
        <dbReference type="ARBA" id="ARBA00022833"/>
    </source>
</evidence>
<dbReference type="SUPFAM" id="SSF51735">
    <property type="entry name" value="NAD(P)-binding Rossmann-fold domains"/>
    <property type="match status" value="1"/>
</dbReference>
<feature type="domain" description="Alcohol dehydrogenase-like C-terminal" evidence="5">
    <location>
        <begin position="184"/>
        <end position="311"/>
    </location>
</feature>
<accession>A0A9X4QZB0</accession>
<gene>
    <name evidence="7" type="ORF">M4L89_09980</name>
</gene>
<comment type="cofactor">
    <cofactor evidence="4">
        <name>Zn(2+)</name>
        <dbReference type="ChEBI" id="CHEBI:29105"/>
    </cofactor>
</comment>
<evidence type="ECO:0000256" key="1">
    <source>
        <dbReference type="ARBA" id="ARBA00022723"/>
    </source>
</evidence>
<keyword evidence="3" id="KW-0560">Oxidoreductase</keyword>
<dbReference type="Pfam" id="PF00107">
    <property type="entry name" value="ADH_zinc_N"/>
    <property type="match status" value="1"/>
</dbReference>
<dbReference type="PANTHER" id="PTHR43401">
    <property type="entry name" value="L-THREONINE 3-DEHYDROGENASE"/>
    <property type="match status" value="1"/>
</dbReference>
<evidence type="ECO:0000259" key="6">
    <source>
        <dbReference type="Pfam" id="PF08240"/>
    </source>
</evidence>
<keyword evidence="1 4" id="KW-0479">Metal-binding</keyword>
<dbReference type="AlphaFoldDB" id="A0A9X4QZB0"/>
<evidence type="ECO:0000313" key="7">
    <source>
        <dbReference type="EMBL" id="MDG0846550.1"/>
    </source>
</evidence>
<dbReference type="SUPFAM" id="SSF50129">
    <property type="entry name" value="GroES-like"/>
    <property type="match status" value="1"/>
</dbReference>
<comment type="caution">
    <text evidence="7">The sequence shown here is derived from an EMBL/GenBank/DDBJ whole genome shotgun (WGS) entry which is preliminary data.</text>
</comment>
<dbReference type="EMBL" id="JAMBQA010000005">
    <property type="protein sequence ID" value="MDG0846550.1"/>
    <property type="molecule type" value="Genomic_DNA"/>
</dbReference>
<dbReference type="Pfam" id="PF08240">
    <property type="entry name" value="ADH_N"/>
    <property type="match status" value="1"/>
</dbReference>
<keyword evidence="8" id="KW-1185">Reference proteome</keyword>
<dbReference type="InterPro" id="IPR013154">
    <property type="entry name" value="ADH-like_N"/>
</dbReference>
<sequence length="350" mass="38995">MENNRFQFAVLTEKGKAVIKEDELPELGADEVLIKQEACNICTTDYQQWQGKREHQGYPMAGGHECSGLIVKKGELVSDNIEIGDHISVIYDYCGNCESCKKGKITNCENIEQFGKNYSTEYYGIFGFANYFIRKEKSVVKISETLTSIEGGFVEPLSSVIRGVKKLRINSGIDNVVVIGAGTMGLLNALVAKHFGANVTISERNPKKVEKARRMGFKVYDVNEVDPVEEIYKDIKNGPDIVIIAVGTNSANEQALKLVREDEGKILFFAAGYPVPELDVDSNLIHYREFELIGTYGSSLQDFKEAANLLSNKKINVKDLVEMTYPLSEIQQAFEKASTRGSYRVSVILN</sequence>
<keyword evidence="2 4" id="KW-0862">Zinc</keyword>
<proteinExistence type="inferred from homology"/>
<dbReference type="GO" id="GO:0008270">
    <property type="term" value="F:zinc ion binding"/>
    <property type="evidence" value="ECO:0007669"/>
    <property type="project" value="InterPro"/>
</dbReference>
<reference evidence="7" key="1">
    <citation type="submission" date="2022-05" db="EMBL/GenBank/DDBJ databases">
        <title>Comparative genomics of Staphylococcus equorum isolates.</title>
        <authorList>
            <person name="Luelf R.H."/>
        </authorList>
    </citation>
    <scope>NUCLEOTIDE SEQUENCE</scope>
    <source>
        <strain evidence="7">TMW 2.2497</strain>
    </source>
</reference>
<evidence type="ECO:0000313" key="8">
    <source>
        <dbReference type="Proteomes" id="UP001152422"/>
    </source>
</evidence>
<dbReference type="PANTHER" id="PTHR43401:SF2">
    <property type="entry name" value="L-THREONINE 3-DEHYDROGENASE"/>
    <property type="match status" value="1"/>
</dbReference>
<comment type="similarity">
    <text evidence="4">Belongs to the zinc-containing alcohol dehydrogenase family.</text>
</comment>
<dbReference type="InterPro" id="IPR036291">
    <property type="entry name" value="NAD(P)-bd_dom_sf"/>
</dbReference>
<dbReference type="Gene3D" id="3.90.180.10">
    <property type="entry name" value="Medium-chain alcohol dehydrogenases, catalytic domain"/>
    <property type="match status" value="1"/>
</dbReference>
<dbReference type="InterPro" id="IPR050129">
    <property type="entry name" value="Zn_alcohol_dh"/>
</dbReference>
<organism evidence="7 8">
    <name type="scientific">Staphylococcus equorum</name>
    <dbReference type="NCBI Taxonomy" id="246432"/>
    <lineage>
        <taxon>Bacteria</taxon>
        <taxon>Bacillati</taxon>
        <taxon>Bacillota</taxon>
        <taxon>Bacilli</taxon>
        <taxon>Bacillales</taxon>
        <taxon>Staphylococcaceae</taxon>
        <taxon>Staphylococcus</taxon>
    </lineage>
</organism>